<evidence type="ECO:0000313" key="5">
    <source>
        <dbReference type="EMBL" id="TMR05034.1"/>
    </source>
</evidence>
<dbReference type="Gene3D" id="3.30.565.10">
    <property type="entry name" value="Histidine kinase-like ATPase, C-terminal domain"/>
    <property type="match status" value="1"/>
</dbReference>
<feature type="non-terminal residue" evidence="5">
    <location>
        <position position="1"/>
    </location>
</feature>
<proteinExistence type="predicted"/>
<accession>A0A5S4EV25</accession>
<evidence type="ECO:0000313" key="6">
    <source>
        <dbReference type="Proteomes" id="UP000309128"/>
    </source>
</evidence>
<evidence type="ECO:0000259" key="3">
    <source>
        <dbReference type="Pfam" id="PF07228"/>
    </source>
</evidence>
<dbReference type="RefSeq" id="WP_170223798.1">
    <property type="nucleotide sequence ID" value="NZ_VCKY01000445.1"/>
</dbReference>
<dbReference type="InterPro" id="IPR036457">
    <property type="entry name" value="PPM-type-like_dom_sf"/>
</dbReference>
<reference evidence="5 6" key="1">
    <citation type="submission" date="2019-05" db="EMBL/GenBank/DDBJ databases">
        <title>Draft genome sequence of Nonomuraea turkmeniaca DSM 43926.</title>
        <authorList>
            <person name="Saricaoglu S."/>
            <person name="Isik K."/>
        </authorList>
    </citation>
    <scope>NUCLEOTIDE SEQUENCE [LARGE SCALE GENOMIC DNA]</scope>
    <source>
        <strain evidence="5 6">DSM 43926</strain>
    </source>
</reference>
<dbReference type="InterPro" id="IPR003594">
    <property type="entry name" value="HATPase_dom"/>
</dbReference>
<evidence type="ECO:0000259" key="4">
    <source>
        <dbReference type="Pfam" id="PF13581"/>
    </source>
</evidence>
<evidence type="ECO:0000256" key="2">
    <source>
        <dbReference type="SAM" id="MobiDB-lite"/>
    </source>
</evidence>
<dbReference type="PANTHER" id="PTHR35526">
    <property type="entry name" value="ANTI-SIGMA-F FACTOR RSBW-RELATED"/>
    <property type="match status" value="1"/>
</dbReference>
<dbReference type="FunFam" id="3.30.565.10:FF:000028">
    <property type="entry name" value="PAS sensor protein"/>
    <property type="match status" value="1"/>
</dbReference>
<keyword evidence="5" id="KW-0418">Kinase</keyword>
<dbReference type="Gene3D" id="3.60.40.10">
    <property type="entry name" value="PPM-type phosphatase domain"/>
    <property type="match status" value="1"/>
</dbReference>
<sequence length="271" mass="28688">PDGSVHFPDADPNSPLGAATPPFDTVEMEVPEGSLLVLYTDGLVESSTLDIDQGMAHLAKALTGTVSGALPGTPCPHQNDGAAPDPAGLHCVECLESLCDSLTSTLLPREGTSDDAALLIVRTHALSGDDMASWPLPEHPKAAGQAREHVRTQLSAWHLDDLSMTTELLASELVGNVVRHAKGPIQLRLLRSNVLTCEVSDGSLTTPRIRRAAETDEGGRGLQLVSAISHRWGTRYTATGKCIWTEQLLKAAASALLTEPPDLDLFDVLGD</sequence>
<keyword evidence="6" id="KW-1185">Reference proteome</keyword>
<dbReference type="Pfam" id="PF07228">
    <property type="entry name" value="SpoIIE"/>
    <property type="match status" value="1"/>
</dbReference>
<dbReference type="InterPro" id="IPR050267">
    <property type="entry name" value="Anti-sigma-factor_SerPK"/>
</dbReference>
<dbReference type="Pfam" id="PF13581">
    <property type="entry name" value="HATPase_c_2"/>
    <property type="match status" value="1"/>
</dbReference>
<keyword evidence="1" id="KW-0723">Serine/threonine-protein kinase</keyword>
<dbReference type="EMBL" id="VCKY01000445">
    <property type="protein sequence ID" value="TMR05034.1"/>
    <property type="molecule type" value="Genomic_DNA"/>
</dbReference>
<keyword evidence="5" id="KW-0808">Transferase</keyword>
<protein>
    <submittedName>
        <fullName evidence="5">Histidine kinase</fullName>
    </submittedName>
</protein>
<dbReference type="InterPro" id="IPR036890">
    <property type="entry name" value="HATPase_C_sf"/>
</dbReference>
<dbReference type="PANTHER" id="PTHR35526:SF3">
    <property type="entry name" value="ANTI-SIGMA-F FACTOR RSBW"/>
    <property type="match status" value="1"/>
</dbReference>
<dbReference type="CDD" id="cd16936">
    <property type="entry name" value="HATPase_RsbW-like"/>
    <property type="match status" value="1"/>
</dbReference>
<organism evidence="5 6">
    <name type="scientific">Nonomuraea turkmeniaca</name>
    <dbReference type="NCBI Taxonomy" id="103838"/>
    <lineage>
        <taxon>Bacteria</taxon>
        <taxon>Bacillati</taxon>
        <taxon>Actinomycetota</taxon>
        <taxon>Actinomycetes</taxon>
        <taxon>Streptosporangiales</taxon>
        <taxon>Streptosporangiaceae</taxon>
        <taxon>Nonomuraea</taxon>
    </lineage>
</organism>
<feature type="region of interest" description="Disordered" evidence="2">
    <location>
        <begin position="1"/>
        <end position="24"/>
    </location>
</feature>
<feature type="domain" description="PPM-type phosphatase" evidence="3">
    <location>
        <begin position="1"/>
        <end position="62"/>
    </location>
</feature>
<feature type="domain" description="Histidine kinase/HSP90-like ATPase" evidence="4">
    <location>
        <begin position="138"/>
        <end position="244"/>
    </location>
</feature>
<dbReference type="Proteomes" id="UP000309128">
    <property type="component" value="Unassembled WGS sequence"/>
</dbReference>
<evidence type="ECO:0000256" key="1">
    <source>
        <dbReference type="ARBA" id="ARBA00022527"/>
    </source>
</evidence>
<comment type="caution">
    <text evidence="5">The sequence shown here is derived from an EMBL/GenBank/DDBJ whole genome shotgun (WGS) entry which is preliminary data.</text>
</comment>
<dbReference type="InterPro" id="IPR001932">
    <property type="entry name" value="PPM-type_phosphatase-like_dom"/>
</dbReference>
<dbReference type="GO" id="GO:0004674">
    <property type="term" value="F:protein serine/threonine kinase activity"/>
    <property type="evidence" value="ECO:0007669"/>
    <property type="project" value="UniProtKB-KW"/>
</dbReference>
<gene>
    <name evidence="5" type="ORF">ETD86_53305</name>
</gene>
<dbReference type="AlphaFoldDB" id="A0A5S4EV25"/>
<name>A0A5S4EV25_9ACTN</name>